<sequence length="1027" mass="117553">MSNFRKKLPRSEPAFDPFQVFEVSHKTCVILHIKVVRGRKITKGWAQDLVDTPDPYIILNMTNSPHHWRKTSVKDNDINPVWEETFDFWLDPDQEHTLEMSLMDANYTADEHLASRSLSLTPLPVGQQIKKTIQFNETSEVDFEIWGEVKDQPSDLRFSLTLCKEEKNFLEVRKRKICKMMKEYYGFAAPRNYREVPVIGIIGSGGGFRAMTAFSGVFSALSEIGILDMATYVGGLSGSAWYLSQLYSHPEWPIISPKEQREEIQHNIDSNFMWLFKSHGLTFAKEVWKKRSRGEPVSFTDLFGHLVGNTLLKNRLDVKLSDQRVTVNEGLCPLPLYTCLHVKKCVSAMIFHEWMEFSPYEVGLPKYGTFMKSEEFACKFFMGNIVRRFPEPPLHFLQGIWGSAFCIQFKRLLQDDKNVDSTELMRREREELAEELEKDMQEYDAGDSESSDEEPMNEKGTHGEKTTGGLQRKRSKSTKLKQKTYWERLLARMMESSWFQTIELRAAQVFNFMRGLSLNNVFPFSPFTQTQEEEDENNKATFGSIFDLHPTDIKKLYVVDSGLTFNSPFPVMLRPQREVDIILSFDFSARPSDDTPPFKELLLAAKWAELNKVPFPPIDPTVVEREGLKECYVFKHPWDPNCPIVLHFCLININFKREIRPGLARRTQEELDFGNFSVFDDPARPYSTFKFTYTHQEFQRLSQLMEYNTLLCRDIIYDNIKVCIKRRRRFSIRRPCKKNDIARLSLNSRVKAEKLLEYINMVEAVNREAQKEDKDHIDGGAVKSARPSSSPVFFPEEGGRGGGGREGDDHDQVEIRNPKLQRSTVSLRANMRNRNKRLDLPNMDEVDEGVEEQDESSSDSSSSRHHPPANGKKTLSRSRPVSASMKASFDMASDKDDKHKIPAMIENLRIARKDTINDENGNTQNGSSSSERAKSPNLTQTTDNQAGSPHHAALPAESNGESSNSSNGKSNNNSGEAANSSNGRHERARNSFPDIVVMARKASADQTEHDVNPLEKWIDAAERVTDL</sequence>
<dbReference type="SUPFAM" id="SSF52151">
    <property type="entry name" value="FabD/lysophospholipase-like"/>
    <property type="match status" value="1"/>
</dbReference>
<feature type="compositionally biased region" description="Acidic residues" evidence="8">
    <location>
        <begin position="842"/>
        <end position="857"/>
    </location>
</feature>
<evidence type="ECO:0000256" key="2">
    <source>
        <dbReference type="ARBA" id="ARBA00013278"/>
    </source>
</evidence>
<feature type="domain" description="PLA2c" evidence="10">
    <location>
        <begin position="148"/>
        <end position="751"/>
    </location>
</feature>
<dbReference type="SMART" id="SM00239">
    <property type="entry name" value="C2"/>
    <property type="match status" value="1"/>
</dbReference>
<gene>
    <name evidence="12" type="primary">LOC101853921</name>
</gene>
<dbReference type="Pfam" id="PF01735">
    <property type="entry name" value="PLA2_B"/>
    <property type="match status" value="1"/>
</dbReference>
<feature type="compositionally biased region" description="Low complexity" evidence="8">
    <location>
        <begin position="956"/>
        <end position="982"/>
    </location>
</feature>
<dbReference type="PANTHER" id="PTHR10728:SF40">
    <property type="entry name" value="PATATIN FAMILY PROTEIN"/>
    <property type="match status" value="1"/>
</dbReference>
<dbReference type="SUPFAM" id="SSF49562">
    <property type="entry name" value="C2 domain (Calcium/lipid-binding domain, CaLB)"/>
    <property type="match status" value="1"/>
</dbReference>
<dbReference type="SMART" id="SM00022">
    <property type="entry name" value="PLAc"/>
    <property type="match status" value="1"/>
</dbReference>
<comment type="catalytic activity">
    <reaction evidence="7">
        <text>a 1,2-diacyl-sn-glycero-3-phosphocholine + H2O = a 1-acyl-sn-glycero-3-phosphocholine + a fatty acid + H(+)</text>
        <dbReference type="Rhea" id="RHEA:15801"/>
        <dbReference type="ChEBI" id="CHEBI:15377"/>
        <dbReference type="ChEBI" id="CHEBI:15378"/>
        <dbReference type="ChEBI" id="CHEBI:28868"/>
        <dbReference type="ChEBI" id="CHEBI:57643"/>
        <dbReference type="ChEBI" id="CHEBI:58168"/>
        <dbReference type="EC" id="3.1.1.4"/>
    </reaction>
</comment>
<dbReference type="InterPro" id="IPR016035">
    <property type="entry name" value="Acyl_Trfase/lysoPLipase"/>
</dbReference>
<evidence type="ECO:0000256" key="5">
    <source>
        <dbReference type="ARBA" id="ARBA00023098"/>
    </source>
</evidence>
<feature type="compositionally biased region" description="Basic and acidic residues" evidence="8">
    <location>
        <begin position="456"/>
        <end position="465"/>
    </location>
</feature>
<keyword evidence="11" id="KW-1185">Reference proteome</keyword>
<keyword evidence="5 6" id="KW-0443">Lipid metabolism</keyword>
<dbReference type="Proteomes" id="UP000694888">
    <property type="component" value="Unplaced"/>
</dbReference>
<keyword evidence="7" id="KW-0106">Calcium</keyword>
<feature type="compositionally biased region" description="Polar residues" evidence="8">
    <location>
        <begin position="918"/>
        <end position="947"/>
    </location>
</feature>
<keyword evidence="3 7" id="KW-0963">Cytoplasm</keyword>
<dbReference type="InterPro" id="IPR035892">
    <property type="entry name" value="C2_domain_sf"/>
</dbReference>
<dbReference type="EC" id="3.1.1.4" evidence="2 7"/>
<dbReference type="PROSITE" id="PS50004">
    <property type="entry name" value="C2"/>
    <property type="match status" value="1"/>
</dbReference>
<reference evidence="12" key="1">
    <citation type="submission" date="2025-08" db="UniProtKB">
        <authorList>
            <consortium name="RefSeq"/>
        </authorList>
    </citation>
    <scope>IDENTIFICATION</scope>
</reference>
<evidence type="ECO:0000256" key="3">
    <source>
        <dbReference type="ARBA" id="ARBA00022490"/>
    </source>
</evidence>
<dbReference type="PROSITE" id="PS51210">
    <property type="entry name" value="PLA2C"/>
    <property type="match status" value="1"/>
</dbReference>
<feature type="compositionally biased region" description="Basic and acidic residues" evidence="8">
    <location>
        <begin position="797"/>
        <end position="817"/>
    </location>
</feature>
<evidence type="ECO:0000313" key="11">
    <source>
        <dbReference type="Proteomes" id="UP000694888"/>
    </source>
</evidence>
<evidence type="ECO:0000256" key="4">
    <source>
        <dbReference type="ARBA" id="ARBA00022801"/>
    </source>
</evidence>
<dbReference type="InterPro" id="IPR000008">
    <property type="entry name" value="C2_dom"/>
</dbReference>
<feature type="region of interest" description="Disordered" evidence="8">
    <location>
        <begin position="436"/>
        <end position="479"/>
    </location>
</feature>
<dbReference type="Pfam" id="PF00168">
    <property type="entry name" value="C2"/>
    <property type="match status" value="1"/>
</dbReference>
<dbReference type="InterPro" id="IPR002642">
    <property type="entry name" value="LysoPLipase_cat_dom"/>
</dbReference>
<name>A0ABM0JJC9_APLCA</name>
<evidence type="ECO:0000256" key="7">
    <source>
        <dbReference type="RuleBase" id="RU362102"/>
    </source>
</evidence>
<comment type="domain">
    <text evidence="7">The N-terminal C2 domain associates with lipid membranes upon calcium binding.</text>
</comment>
<comment type="subcellular location">
    <subcellularLocation>
        <location evidence="1">Cytoplasm</location>
    </subcellularLocation>
</comment>
<dbReference type="PANTHER" id="PTHR10728">
    <property type="entry name" value="CYTOSOLIC PHOSPHOLIPASE A2"/>
    <property type="match status" value="1"/>
</dbReference>
<dbReference type="RefSeq" id="XP_005094979.2">
    <property type="nucleotide sequence ID" value="XM_005094922.3"/>
</dbReference>
<keyword evidence="7" id="KW-0479">Metal-binding</keyword>
<dbReference type="GeneID" id="101853921"/>
<keyword evidence="6 7" id="KW-0442">Lipid degradation</keyword>
<keyword evidence="4 6" id="KW-0378">Hydrolase</keyword>
<evidence type="ECO:0000259" key="9">
    <source>
        <dbReference type="PROSITE" id="PS50004"/>
    </source>
</evidence>
<evidence type="ECO:0000259" key="10">
    <source>
        <dbReference type="PROSITE" id="PS51210"/>
    </source>
</evidence>
<dbReference type="Gene3D" id="3.40.1090.10">
    <property type="entry name" value="Cytosolic phospholipase A2 catalytic domain"/>
    <property type="match status" value="1"/>
</dbReference>
<dbReference type="Gene3D" id="2.60.40.150">
    <property type="entry name" value="C2 domain"/>
    <property type="match status" value="1"/>
</dbReference>
<evidence type="ECO:0000256" key="6">
    <source>
        <dbReference type="PROSITE-ProRule" id="PRU00555"/>
    </source>
</evidence>
<evidence type="ECO:0000313" key="12">
    <source>
        <dbReference type="RefSeq" id="XP_005094979.2"/>
    </source>
</evidence>
<organism evidence="11 12">
    <name type="scientific">Aplysia californica</name>
    <name type="common">California sea hare</name>
    <dbReference type="NCBI Taxonomy" id="6500"/>
    <lineage>
        <taxon>Eukaryota</taxon>
        <taxon>Metazoa</taxon>
        <taxon>Spiralia</taxon>
        <taxon>Lophotrochozoa</taxon>
        <taxon>Mollusca</taxon>
        <taxon>Gastropoda</taxon>
        <taxon>Heterobranchia</taxon>
        <taxon>Euthyneura</taxon>
        <taxon>Tectipleura</taxon>
        <taxon>Aplysiida</taxon>
        <taxon>Aplysioidea</taxon>
        <taxon>Aplysiidae</taxon>
        <taxon>Aplysia</taxon>
    </lineage>
</organism>
<evidence type="ECO:0000256" key="1">
    <source>
        <dbReference type="ARBA" id="ARBA00004496"/>
    </source>
</evidence>
<accession>A0ABM0JJC9</accession>
<evidence type="ECO:0000256" key="8">
    <source>
        <dbReference type="SAM" id="MobiDB-lite"/>
    </source>
</evidence>
<protein>
    <recommendedName>
        <fullName evidence="2 7">Phospholipase A2</fullName>
        <ecNumber evidence="2 7">3.1.1.4</ecNumber>
    </recommendedName>
</protein>
<feature type="compositionally biased region" description="Acidic residues" evidence="8">
    <location>
        <begin position="436"/>
        <end position="455"/>
    </location>
</feature>
<proteinExistence type="predicted"/>
<feature type="region of interest" description="Disordered" evidence="8">
    <location>
        <begin position="912"/>
        <end position="994"/>
    </location>
</feature>
<feature type="domain" description="C2" evidence="9">
    <location>
        <begin position="9"/>
        <end position="133"/>
    </location>
</feature>
<feature type="region of interest" description="Disordered" evidence="8">
    <location>
        <begin position="770"/>
        <end position="900"/>
    </location>
</feature>